<gene>
    <name evidence="1" type="ORF">ABVK50_30000</name>
</gene>
<evidence type="ECO:0000313" key="1">
    <source>
        <dbReference type="EMBL" id="XCG52386.1"/>
    </source>
</evidence>
<dbReference type="Gene3D" id="3.10.450.50">
    <property type="match status" value="1"/>
</dbReference>
<protein>
    <submittedName>
        <fullName evidence="1">Ester cyclase</fullName>
    </submittedName>
</protein>
<organism evidence="1">
    <name type="scientific">Mesorhizobium sp. WSM2240</name>
    <dbReference type="NCBI Taxonomy" id="3228851"/>
    <lineage>
        <taxon>Bacteria</taxon>
        <taxon>Pseudomonadati</taxon>
        <taxon>Pseudomonadota</taxon>
        <taxon>Alphaproteobacteria</taxon>
        <taxon>Hyphomicrobiales</taxon>
        <taxon>Phyllobacteriaceae</taxon>
        <taxon>Mesorhizobium</taxon>
    </lineage>
</organism>
<dbReference type="GO" id="GO:0030638">
    <property type="term" value="P:polyketide metabolic process"/>
    <property type="evidence" value="ECO:0007669"/>
    <property type="project" value="InterPro"/>
</dbReference>
<dbReference type="InterPro" id="IPR032710">
    <property type="entry name" value="NTF2-like_dom_sf"/>
</dbReference>
<dbReference type="RefSeq" id="WP_353646592.1">
    <property type="nucleotide sequence ID" value="NZ_CP159256.1"/>
</dbReference>
<proteinExistence type="predicted"/>
<accession>A0AAU8CZY8</accession>
<dbReference type="EMBL" id="CP159256">
    <property type="protein sequence ID" value="XCG52386.1"/>
    <property type="molecule type" value="Genomic_DNA"/>
</dbReference>
<keyword evidence="1" id="KW-0614">Plasmid</keyword>
<dbReference type="AlphaFoldDB" id="A0AAU8CZY8"/>
<sequence>MSSSRFAEPLIRIGEIAIARENDAALDGYFAPDFKIHGPGGELTYEELKAYFAALRAAFTNLQVQRAAIGESSYLAARTIFSGTFANVLTQSPVGPLQPHGKPVEWEVMNLFRYNEQGRLAEEWVRYDVRDLLQKLGAE</sequence>
<dbReference type="InterPro" id="IPR009959">
    <property type="entry name" value="Cyclase_SnoaL-like"/>
</dbReference>
<name>A0AAU8CZY8_9HYPH</name>
<dbReference type="SUPFAM" id="SSF54427">
    <property type="entry name" value="NTF2-like"/>
    <property type="match status" value="1"/>
</dbReference>
<reference evidence="1" key="1">
    <citation type="submission" date="2024-06" db="EMBL/GenBank/DDBJ databases">
        <title>Mesorhizobium karijinii sp. nov., a symbiont of the iconic Swainsona formosa from arid Australia.</title>
        <authorList>
            <person name="Hill Y.J."/>
            <person name="Watkin E.L.J."/>
            <person name="O'Hara G.W."/>
            <person name="Terpolilli J."/>
            <person name="Tye M.L."/>
            <person name="Kohlmeier M.G."/>
        </authorList>
    </citation>
    <scope>NUCLEOTIDE SEQUENCE</scope>
    <source>
        <strain evidence="1">WSM2240</strain>
        <plasmid evidence="1">pMk2240A</plasmid>
    </source>
</reference>
<geneLocation type="plasmid" evidence="1">
    <name>pMk2240A</name>
</geneLocation>
<dbReference type="Pfam" id="PF07366">
    <property type="entry name" value="SnoaL"/>
    <property type="match status" value="1"/>
</dbReference>